<reference evidence="8" key="1">
    <citation type="submission" date="2019-06" db="EMBL/GenBank/DDBJ databases">
        <authorList>
            <consortium name="Wellcome Sanger Institute Data Sharing"/>
        </authorList>
    </citation>
    <scope>NUCLEOTIDE SEQUENCE [LARGE SCALE GENOMIC DNA]</scope>
</reference>
<reference evidence="8" key="3">
    <citation type="submission" date="2025-09" db="UniProtKB">
        <authorList>
            <consortium name="Ensembl"/>
        </authorList>
    </citation>
    <scope>IDENTIFICATION</scope>
</reference>
<dbReference type="FunFam" id="3.40.50.300:FF:001524">
    <property type="entry name" value="Si:dkey-126g1.7"/>
    <property type="match status" value="1"/>
</dbReference>
<evidence type="ECO:0000313" key="8">
    <source>
        <dbReference type="Ensembl" id="ENSMMDP00005012882.1"/>
    </source>
</evidence>
<evidence type="ECO:0000256" key="1">
    <source>
        <dbReference type="ARBA" id="ARBA00004496"/>
    </source>
</evidence>
<reference evidence="8" key="2">
    <citation type="submission" date="2025-08" db="UniProtKB">
        <authorList>
            <consortium name="Ensembl"/>
        </authorList>
    </citation>
    <scope>IDENTIFICATION</scope>
</reference>
<keyword evidence="4" id="KW-0677">Repeat</keyword>
<feature type="domain" description="NACHT" evidence="7">
    <location>
        <begin position="129"/>
        <end position="263"/>
    </location>
</feature>
<dbReference type="Pfam" id="PF14484">
    <property type="entry name" value="FISNA"/>
    <property type="match status" value="1"/>
</dbReference>
<dbReference type="InterPro" id="IPR041075">
    <property type="entry name" value="NOD1/2_WH"/>
</dbReference>
<evidence type="ECO:0000259" key="7">
    <source>
        <dbReference type="PROSITE" id="PS50837"/>
    </source>
</evidence>
<dbReference type="Pfam" id="PF05729">
    <property type="entry name" value="NACHT"/>
    <property type="match status" value="1"/>
</dbReference>
<dbReference type="InParanoid" id="A0A667XCJ0"/>
<evidence type="ECO:0000256" key="2">
    <source>
        <dbReference type="ARBA" id="ARBA00022490"/>
    </source>
</evidence>
<protein>
    <recommendedName>
        <fullName evidence="7">NACHT domain-containing protein</fullName>
    </recommendedName>
</protein>
<dbReference type="PANTHER" id="PTHR24106">
    <property type="entry name" value="NACHT, LRR AND CARD DOMAINS-CONTAINING"/>
    <property type="match status" value="1"/>
</dbReference>
<keyword evidence="2" id="KW-0963">Cytoplasm</keyword>
<keyword evidence="5" id="KW-0547">Nucleotide-binding</keyword>
<dbReference type="SMART" id="SM01288">
    <property type="entry name" value="FISNA"/>
    <property type="match status" value="1"/>
</dbReference>
<sequence>MERRNDGKMEMFSFQNSAANPDISEMNFSVFCLFVHSETDTALCQHGLKSKLKKKCECVFEGIAKAGNPTLLNQIYTELYITEGGSGELNEEHEVRWIETASRKPDTPETTIRCEDIFKPLPGRDGPIRTVMTKGVAGIGKTVLTQKFTLDWAEHKANQHVHFTFPLTFRELNLLRGKKLSLVELLHHFFTETKEAGISRFEQFQVVLIFDGLDECRLPLDFNNNQILTDVTESTSVDVLLTNLIKGNLLPSARLWITTRPAAANQIPPECVDMVTEVRGFTDPQKEEYFRKRFRDEKKASRIISHIKTSRSLHIMCHIPVFCWITATVLEDVLKTSEGGDLPKTLTEMYIHFLLVQSKVQNVKHFGHYETREMILSLGKLAFEQLEKGNLIFYEADLAECGIDIRAASVYSGVFTEIFKEERGLYQDKVFCFVHLSLQEFLAALYVFLTFINSGDNLLIQKSTSWWSAVYYEKSELHLLQSAVNKALQSPNGHLDLFLRFLLGLSLQTNQTLLPGLIGQTGSSSRTNQGTVLFIKEKIRESPSPERSINLFHCLNELNDHSLVEEIQQYLRSGRLSTVKLSPAQWSALVFILLSSEEDLDVFDLKKYSASEEAFLRLLPVVKASKKSVWVYRELDIFNT</sequence>
<dbReference type="InterPro" id="IPR041267">
    <property type="entry name" value="NLRP_HD2"/>
</dbReference>
<dbReference type="SUPFAM" id="SSF52047">
    <property type="entry name" value="RNI-like"/>
    <property type="match status" value="1"/>
</dbReference>
<dbReference type="Proteomes" id="UP000472263">
    <property type="component" value="Chromosome 23"/>
</dbReference>
<dbReference type="Gene3D" id="3.80.10.10">
    <property type="entry name" value="Ribonuclease Inhibitor"/>
    <property type="match status" value="1"/>
</dbReference>
<dbReference type="InterPro" id="IPR007111">
    <property type="entry name" value="NACHT_NTPase"/>
</dbReference>
<evidence type="ECO:0000256" key="5">
    <source>
        <dbReference type="ARBA" id="ARBA00022741"/>
    </source>
</evidence>
<dbReference type="Pfam" id="PF17776">
    <property type="entry name" value="NLRC4_HD2"/>
    <property type="match status" value="1"/>
</dbReference>
<dbReference type="InterPro" id="IPR027417">
    <property type="entry name" value="P-loop_NTPase"/>
</dbReference>
<accession>A0A667XCJ0</accession>
<dbReference type="Gene3D" id="3.40.50.300">
    <property type="entry name" value="P-loop containing nucleotide triphosphate hydrolases"/>
    <property type="match status" value="1"/>
</dbReference>
<proteinExistence type="predicted"/>
<name>A0A667XCJ0_9TELE</name>
<keyword evidence="6" id="KW-0067">ATP-binding</keyword>
<dbReference type="PROSITE" id="PS50837">
    <property type="entry name" value="NACHT"/>
    <property type="match status" value="1"/>
</dbReference>
<evidence type="ECO:0000256" key="6">
    <source>
        <dbReference type="ARBA" id="ARBA00022840"/>
    </source>
</evidence>
<dbReference type="InterPro" id="IPR032675">
    <property type="entry name" value="LRR_dom_sf"/>
</dbReference>
<dbReference type="InterPro" id="IPR051261">
    <property type="entry name" value="NLR"/>
</dbReference>
<dbReference type="GO" id="GO:0005737">
    <property type="term" value="C:cytoplasm"/>
    <property type="evidence" value="ECO:0007669"/>
    <property type="project" value="UniProtKB-SubCell"/>
</dbReference>
<evidence type="ECO:0000256" key="3">
    <source>
        <dbReference type="ARBA" id="ARBA00022614"/>
    </source>
</evidence>
<keyword evidence="9" id="KW-1185">Reference proteome</keyword>
<organism evidence="8 9">
    <name type="scientific">Myripristis murdjan</name>
    <name type="common">pinecone soldierfish</name>
    <dbReference type="NCBI Taxonomy" id="586833"/>
    <lineage>
        <taxon>Eukaryota</taxon>
        <taxon>Metazoa</taxon>
        <taxon>Chordata</taxon>
        <taxon>Craniata</taxon>
        <taxon>Vertebrata</taxon>
        <taxon>Euteleostomi</taxon>
        <taxon>Actinopterygii</taxon>
        <taxon>Neopterygii</taxon>
        <taxon>Teleostei</taxon>
        <taxon>Neoteleostei</taxon>
        <taxon>Acanthomorphata</taxon>
        <taxon>Holocentriformes</taxon>
        <taxon>Holocentridae</taxon>
        <taxon>Myripristis</taxon>
    </lineage>
</organism>
<comment type="subcellular location">
    <subcellularLocation>
        <location evidence="1">Cytoplasm</location>
    </subcellularLocation>
</comment>
<keyword evidence="3" id="KW-0433">Leucine-rich repeat</keyword>
<dbReference type="InterPro" id="IPR029495">
    <property type="entry name" value="NACHT-assoc"/>
</dbReference>
<dbReference type="AlphaFoldDB" id="A0A667XCJ0"/>
<evidence type="ECO:0000256" key="4">
    <source>
        <dbReference type="ARBA" id="ARBA00022737"/>
    </source>
</evidence>
<dbReference type="Ensembl" id="ENSMMDT00005013251.1">
    <property type="protein sequence ID" value="ENSMMDP00005012882.1"/>
    <property type="gene ID" value="ENSMMDG00005006762.1"/>
</dbReference>
<dbReference type="Pfam" id="PF17779">
    <property type="entry name" value="WHD_NOD2"/>
    <property type="match status" value="1"/>
</dbReference>
<dbReference type="GeneTree" id="ENSGT01120000271898"/>
<evidence type="ECO:0000313" key="9">
    <source>
        <dbReference type="Proteomes" id="UP000472263"/>
    </source>
</evidence>
<dbReference type="GO" id="GO:0005524">
    <property type="term" value="F:ATP binding"/>
    <property type="evidence" value="ECO:0007669"/>
    <property type="project" value="UniProtKB-KW"/>
</dbReference>